<organism evidence="1 2">
    <name type="scientific">Actinoplanes missouriensis (strain ATCC 14538 / DSM 43046 / CBS 188.64 / JCM 3121 / NBRC 102363 / NCIMB 12654 / NRRL B-3342 / UNCC 431)</name>
    <dbReference type="NCBI Taxonomy" id="512565"/>
    <lineage>
        <taxon>Bacteria</taxon>
        <taxon>Bacillati</taxon>
        <taxon>Actinomycetota</taxon>
        <taxon>Actinomycetes</taxon>
        <taxon>Micromonosporales</taxon>
        <taxon>Micromonosporaceae</taxon>
        <taxon>Actinoplanes</taxon>
    </lineage>
</organism>
<gene>
    <name evidence="1" type="ordered locus">AMIS_20540</name>
</gene>
<dbReference type="HOGENOM" id="CLU_2535078_0_0_11"/>
<evidence type="ECO:0000313" key="2">
    <source>
        <dbReference type="Proteomes" id="UP000007882"/>
    </source>
</evidence>
<dbReference type="EMBL" id="AP012319">
    <property type="protein sequence ID" value="BAL87274.1"/>
    <property type="molecule type" value="Genomic_DNA"/>
</dbReference>
<dbReference type="KEGG" id="ams:AMIS_20540"/>
<proteinExistence type="predicted"/>
<keyword evidence="2" id="KW-1185">Reference proteome</keyword>
<dbReference type="AlphaFoldDB" id="I0H2N7"/>
<dbReference type="Proteomes" id="UP000007882">
    <property type="component" value="Chromosome"/>
</dbReference>
<evidence type="ECO:0000313" key="1">
    <source>
        <dbReference type="EMBL" id="BAL87274.1"/>
    </source>
</evidence>
<dbReference type="STRING" id="512565.AMIS_20540"/>
<reference evidence="1 2" key="1">
    <citation type="submission" date="2012-02" db="EMBL/GenBank/DDBJ databases">
        <title>Complete genome sequence of Actinoplanes missouriensis 431 (= NBRC 102363).</title>
        <authorList>
            <person name="Ohnishi Y."/>
            <person name="Ishikawa J."/>
            <person name="Sekine M."/>
            <person name="Hosoyama A."/>
            <person name="Harada T."/>
            <person name="Narita H."/>
            <person name="Hata T."/>
            <person name="Konno Y."/>
            <person name="Tutikane K."/>
            <person name="Fujita N."/>
            <person name="Horinouchi S."/>
            <person name="Hayakawa M."/>
        </authorList>
    </citation>
    <scope>NUCLEOTIDE SEQUENCE [LARGE SCALE GENOMIC DNA]</scope>
    <source>
        <strain evidence="2">ATCC 14538 / DSM 43046 / CBS 188.64 / JCM 3121 / NBRC 102363 / NCIMB 12654 / NRRL B-3342 / UNCC 431</strain>
    </source>
</reference>
<dbReference type="RefSeq" id="WP_014442169.1">
    <property type="nucleotide sequence ID" value="NC_017093.1"/>
</dbReference>
<sequence>MVTVKFIDADNHQKVLLDSIKLPFEPRPGVRVEVWDKFIDRKVGFFEKRNCRILMLVDVYQYEISTEEPERSGIVYLAREIKD</sequence>
<dbReference type="PATRIC" id="fig|512565.3.peg.2056"/>
<accession>I0H2N7</accession>
<protein>
    <submittedName>
        <fullName evidence="1">Uncharacterized protein</fullName>
    </submittedName>
</protein>
<name>I0H2N7_ACTM4</name>